<gene>
    <name evidence="2" type="ORF">EC501_18045</name>
</gene>
<keyword evidence="1" id="KW-0732">Signal</keyword>
<evidence type="ECO:0000313" key="2">
    <source>
        <dbReference type="EMBL" id="RNC95401.1"/>
    </source>
</evidence>
<accession>A0A3M8GYR7</accession>
<dbReference type="AlphaFoldDB" id="A0A3M8GYR7"/>
<name>A0A3M8GYR7_9BACI</name>
<evidence type="ECO:0000313" key="3">
    <source>
        <dbReference type="Proteomes" id="UP000279909"/>
    </source>
</evidence>
<reference evidence="2 3" key="1">
    <citation type="journal article" date="2014" name="Int. J. Syst. Evol. Microbiol.">
        <title>Lysinibacillus halotolerans sp. nov., isolated from saline-alkaline soil.</title>
        <authorList>
            <person name="Kong D."/>
            <person name="Wang Y."/>
            <person name="Zhao B."/>
            <person name="Li Y."/>
            <person name="Song J."/>
            <person name="Zhai Y."/>
            <person name="Zhang C."/>
            <person name="Wang H."/>
            <person name="Chen X."/>
            <person name="Zhao B."/>
            <person name="Ruan Z."/>
        </authorList>
    </citation>
    <scope>NUCLEOTIDE SEQUENCE [LARGE SCALE GENOMIC DNA]</scope>
    <source>
        <strain evidence="2 3">MCCC 1A12703</strain>
    </source>
</reference>
<dbReference type="EMBL" id="RHLQ01000088">
    <property type="protein sequence ID" value="RNC95401.1"/>
    <property type="molecule type" value="Genomic_DNA"/>
</dbReference>
<sequence length="207" mass="22627">MKKLIYTAGFALGLSLAGISSSAFASEGVDSSTNNVLVEQNALFEKANENLLEPKNSVKRSLGTDHPTPYSQITTYSDGSASGVDFSEATFYDEAGNVIEPPMDSDTDLITPLSDGTSGGTWSSGSGYNCAKGVKVSGWYSYPSIEMNFKAVVIDDVVMNLRSEFIECFYLIKVYFIFKMPKKDSWGALSQHFPWRDINCSKLCPLK</sequence>
<protein>
    <submittedName>
        <fullName evidence="2">Uncharacterized protein</fullName>
    </submittedName>
</protein>
<comment type="caution">
    <text evidence="2">The sequence shown here is derived from an EMBL/GenBank/DDBJ whole genome shotgun (WGS) entry which is preliminary data.</text>
</comment>
<proteinExistence type="predicted"/>
<evidence type="ECO:0000256" key="1">
    <source>
        <dbReference type="SAM" id="SignalP"/>
    </source>
</evidence>
<keyword evidence="3" id="KW-1185">Reference proteome</keyword>
<feature type="signal peptide" evidence="1">
    <location>
        <begin position="1"/>
        <end position="25"/>
    </location>
</feature>
<dbReference type="OrthoDB" id="2835886at2"/>
<dbReference type="RefSeq" id="WP_122973725.1">
    <property type="nucleotide sequence ID" value="NZ_RHLQ01000088.1"/>
</dbReference>
<organism evidence="2 3">
    <name type="scientific">Lysinibacillus halotolerans</name>
    <dbReference type="NCBI Taxonomy" id="1368476"/>
    <lineage>
        <taxon>Bacteria</taxon>
        <taxon>Bacillati</taxon>
        <taxon>Bacillota</taxon>
        <taxon>Bacilli</taxon>
        <taxon>Bacillales</taxon>
        <taxon>Bacillaceae</taxon>
        <taxon>Lysinibacillus</taxon>
    </lineage>
</organism>
<dbReference type="Proteomes" id="UP000279909">
    <property type="component" value="Unassembled WGS sequence"/>
</dbReference>
<feature type="chain" id="PRO_5018263499" evidence="1">
    <location>
        <begin position="26"/>
        <end position="207"/>
    </location>
</feature>